<evidence type="ECO:0008006" key="6">
    <source>
        <dbReference type="Google" id="ProtNLM"/>
    </source>
</evidence>
<organism evidence="4 5">
    <name type="scientific">Bradyrhizobium canariense</name>
    <dbReference type="NCBI Taxonomy" id="255045"/>
    <lineage>
        <taxon>Bacteria</taxon>
        <taxon>Pseudomonadati</taxon>
        <taxon>Pseudomonadota</taxon>
        <taxon>Alphaproteobacteria</taxon>
        <taxon>Hyphomicrobiales</taxon>
        <taxon>Nitrobacteraceae</taxon>
        <taxon>Bradyrhizobium</taxon>
    </lineage>
</organism>
<dbReference type="CDD" id="cd04647">
    <property type="entry name" value="LbH_MAT_like"/>
    <property type="match status" value="1"/>
</dbReference>
<dbReference type="InterPro" id="IPR001451">
    <property type="entry name" value="Hexapep"/>
</dbReference>
<dbReference type="InterPro" id="IPR051159">
    <property type="entry name" value="Hexapeptide_acetyltransf"/>
</dbReference>
<protein>
    <recommendedName>
        <fullName evidence="6">Acyltransferase</fullName>
    </recommendedName>
</protein>
<dbReference type="PROSITE" id="PS00101">
    <property type="entry name" value="HEXAPEP_TRANSFERASES"/>
    <property type="match status" value="1"/>
</dbReference>
<evidence type="ECO:0000256" key="2">
    <source>
        <dbReference type="ARBA" id="ARBA00022737"/>
    </source>
</evidence>
<dbReference type="InterPro" id="IPR018357">
    <property type="entry name" value="Hexapep_transf_CS"/>
</dbReference>
<keyword evidence="1" id="KW-0808">Transferase</keyword>
<evidence type="ECO:0000256" key="1">
    <source>
        <dbReference type="ARBA" id="ARBA00022679"/>
    </source>
</evidence>
<dbReference type="PANTHER" id="PTHR23416">
    <property type="entry name" value="SIALIC ACID SYNTHASE-RELATED"/>
    <property type="match status" value="1"/>
</dbReference>
<dbReference type="EMBL" id="NAFI01000135">
    <property type="protein sequence ID" value="OSJ18056.1"/>
    <property type="molecule type" value="Genomic_DNA"/>
</dbReference>
<accession>A0A1X3HE61</accession>
<evidence type="ECO:0000313" key="5">
    <source>
        <dbReference type="Proteomes" id="UP000193553"/>
    </source>
</evidence>
<reference evidence="4 5" key="1">
    <citation type="submission" date="2017-03" db="EMBL/GenBank/DDBJ databases">
        <title>Whole genome sequences of fourteen strains of Bradyrhizobium canariense and one strain of Bradyrhizobium japonicum isolated from Lupinus (Papilionoideae: Genisteae) species in Algeria.</title>
        <authorList>
            <person name="Crovadore J."/>
            <person name="Chekireb D."/>
            <person name="Brachmann A."/>
            <person name="Chablais R."/>
            <person name="Cochard B."/>
            <person name="Lefort F."/>
        </authorList>
    </citation>
    <scope>NUCLEOTIDE SEQUENCE [LARGE SCALE GENOMIC DNA]</scope>
    <source>
        <strain evidence="4 5">UBMA195</strain>
    </source>
</reference>
<dbReference type="GO" id="GO:0016746">
    <property type="term" value="F:acyltransferase activity"/>
    <property type="evidence" value="ECO:0007669"/>
    <property type="project" value="UniProtKB-KW"/>
</dbReference>
<keyword evidence="3" id="KW-0012">Acyltransferase</keyword>
<dbReference type="Pfam" id="PF14602">
    <property type="entry name" value="Hexapep_2"/>
    <property type="match status" value="2"/>
</dbReference>
<sequence length="199" mass="20989">MGKLLGLKWRLTSFLGLLSCRRAGVSFGANVRFLGLPIVSGAKLGTIQIGDNVSIVSDPRATALGVRCPVILRCLAPGAVLKIGADTGLSGTTICAAVHVEIGERCLIGADVMIFDTDFHNHEYFGRRYSRPKWERISKPVRIGNDVFIGARSTIMKGVTIGDGSIIAAGSVVVNDVPRNCVAAGVPAKFLQSLPTAEA</sequence>
<name>A0A1X3HE61_9BRAD</name>
<proteinExistence type="predicted"/>
<dbReference type="SUPFAM" id="SSF51161">
    <property type="entry name" value="Trimeric LpxA-like enzymes"/>
    <property type="match status" value="1"/>
</dbReference>
<dbReference type="Gene3D" id="2.160.10.10">
    <property type="entry name" value="Hexapeptide repeat proteins"/>
    <property type="match status" value="1"/>
</dbReference>
<gene>
    <name evidence="4" type="ORF">BSZ18_03025</name>
</gene>
<dbReference type="RefSeq" id="WP_085359825.1">
    <property type="nucleotide sequence ID" value="NZ_NAFE01000210.1"/>
</dbReference>
<evidence type="ECO:0000256" key="3">
    <source>
        <dbReference type="ARBA" id="ARBA00023315"/>
    </source>
</evidence>
<keyword evidence="2" id="KW-0677">Repeat</keyword>
<dbReference type="InterPro" id="IPR011004">
    <property type="entry name" value="Trimer_LpxA-like_sf"/>
</dbReference>
<comment type="caution">
    <text evidence="4">The sequence shown here is derived from an EMBL/GenBank/DDBJ whole genome shotgun (WGS) entry which is preliminary data.</text>
</comment>
<evidence type="ECO:0000313" key="4">
    <source>
        <dbReference type="EMBL" id="OSJ18056.1"/>
    </source>
</evidence>
<dbReference type="AlphaFoldDB" id="A0A1X3HE61"/>
<dbReference type="PANTHER" id="PTHR23416:SF78">
    <property type="entry name" value="LIPOPOLYSACCHARIDE BIOSYNTHESIS O-ACETYL TRANSFERASE WBBJ-RELATED"/>
    <property type="match status" value="1"/>
</dbReference>
<dbReference type="Proteomes" id="UP000193553">
    <property type="component" value="Unassembled WGS sequence"/>
</dbReference>